<dbReference type="Gene3D" id="3.40.50.1820">
    <property type="entry name" value="alpha/beta hydrolase"/>
    <property type="match status" value="2"/>
</dbReference>
<accession>A0A0C3HW96</accession>
<dbReference type="OrthoDB" id="2334691at2759"/>
<reference evidence="2" key="2">
    <citation type="submission" date="2015-01" db="EMBL/GenBank/DDBJ databases">
        <title>Evolutionary Origins and Diversification of the Mycorrhizal Mutualists.</title>
        <authorList>
            <consortium name="DOE Joint Genome Institute"/>
            <consortium name="Mycorrhizal Genomics Consortium"/>
            <person name="Kohler A."/>
            <person name="Kuo A."/>
            <person name="Nagy L.G."/>
            <person name="Floudas D."/>
            <person name="Copeland A."/>
            <person name="Barry K.W."/>
            <person name="Cichocki N."/>
            <person name="Veneault-Fourrey C."/>
            <person name="LaButti K."/>
            <person name="Lindquist E.A."/>
            <person name="Lipzen A."/>
            <person name="Lundell T."/>
            <person name="Morin E."/>
            <person name="Murat C."/>
            <person name="Riley R."/>
            <person name="Ohm R."/>
            <person name="Sun H."/>
            <person name="Tunlid A."/>
            <person name="Henrissat B."/>
            <person name="Grigoriev I.V."/>
            <person name="Hibbett D.S."/>
            <person name="Martin F."/>
        </authorList>
    </citation>
    <scope>NUCLEOTIDE SEQUENCE [LARGE SCALE GENOMIC DNA]</scope>
    <source>
        <strain evidence="2">Zn</strain>
    </source>
</reference>
<dbReference type="AlphaFoldDB" id="A0A0C3HW96"/>
<name>A0A0C3HW96_OIDMZ</name>
<dbReference type="SUPFAM" id="SSF53474">
    <property type="entry name" value="alpha/beta-Hydrolases"/>
    <property type="match status" value="1"/>
</dbReference>
<keyword evidence="2" id="KW-1185">Reference proteome</keyword>
<proteinExistence type="predicted"/>
<reference evidence="1 2" key="1">
    <citation type="submission" date="2014-04" db="EMBL/GenBank/DDBJ databases">
        <authorList>
            <consortium name="DOE Joint Genome Institute"/>
            <person name="Kuo A."/>
            <person name="Martino E."/>
            <person name="Perotto S."/>
            <person name="Kohler A."/>
            <person name="Nagy L.G."/>
            <person name="Floudas D."/>
            <person name="Copeland A."/>
            <person name="Barry K.W."/>
            <person name="Cichocki N."/>
            <person name="Veneault-Fourrey C."/>
            <person name="LaButti K."/>
            <person name="Lindquist E.A."/>
            <person name="Lipzen A."/>
            <person name="Lundell T."/>
            <person name="Morin E."/>
            <person name="Murat C."/>
            <person name="Sun H."/>
            <person name="Tunlid A."/>
            <person name="Henrissat B."/>
            <person name="Grigoriev I.V."/>
            <person name="Hibbett D.S."/>
            <person name="Martin F."/>
            <person name="Nordberg H.P."/>
            <person name="Cantor M.N."/>
            <person name="Hua S.X."/>
        </authorList>
    </citation>
    <scope>NUCLEOTIDE SEQUENCE [LARGE SCALE GENOMIC DNA]</scope>
    <source>
        <strain evidence="1 2">Zn</strain>
    </source>
</reference>
<evidence type="ECO:0000313" key="1">
    <source>
        <dbReference type="EMBL" id="KIN06512.1"/>
    </source>
</evidence>
<evidence type="ECO:0008006" key="3">
    <source>
        <dbReference type="Google" id="ProtNLM"/>
    </source>
</evidence>
<dbReference type="InParanoid" id="A0A0C3HW96"/>
<organism evidence="1 2">
    <name type="scientific">Oidiodendron maius (strain Zn)</name>
    <dbReference type="NCBI Taxonomy" id="913774"/>
    <lineage>
        <taxon>Eukaryota</taxon>
        <taxon>Fungi</taxon>
        <taxon>Dikarya</taxon>
        <taxon>Ascomycota</taxon>
        <taxon>Pezizomycotina</taxon>
        <taxon>Leotiomycetes</taxon>
        <taxon>Leotiomycetes incertae sedis</taxon>
        <taxon>Myxotrichaceae</taxon>
        <taxon>Oidiodendron</taxon>
    </lineage>
</organism>
<gene>
    <name evidence="1" type="ORF">OIDMADRAFT_24814</name>
</gene>
<dbReference type="HOGENOM" id="CLU_1195190_0_0_1"/>
<dbReference type="EMBL" id="KN832871">
    <property type="protein sequence ID" value="KIN06512.1"/>
    <property type="molecule type" value="Genomic_DNA"/>
</dbReference>
<dbReference type="InterPro" id="IPR029058">
    <property type="entry name" value="AB_hydrolase_fold"/>
</dbReference>
<dbReference type="Proteomes" id="UP000054321">
    <property type="component" value="Unassembled WGS sequence"/>
</dbReference>
<evidence type="ECO:0000313" key="2">
    <source>
        <dbReference type="Proteomes" id="UP000054321"/>
    </source>
</evidence>
<protein>
    <recommendedName>
        <fullName evidence="3">Phospholipase/carboxylesterase/thioesterase domain-containing protein</fullName>
    </recommendedName>
</protein>
<sequence>MPPNPLSTADIPTEHWEDAYLVGRVPFKAAAIDHRASYCMYVPRQHYKLEPPQNLPLIVAIHGNGRRAETCRESMIDLADRVGAAVGSLVSIWLEAVSVGAPGLVTQLDHTLNWPRGIKGVESIFDGLSVDLSALKKVEEIQLIVGGDDVQKVGGGFVEWFREREEMKKEIKDLISSLPNRKDALLKLKETFNSAGVTVEFEIIDGVAHNSARAAVKVIEFLEPLLMRWHVE</sequence>